<dbReference type="Gene3D" id="3.30.70.20">
    <property type="match status" value="1"/>
</dbReference>
<dbReference type="Pfam" id="PF04055">
    <property type="entry name" value="Radical_SAM"/>
    <property type="match status" value="1"/>
</dbReference>
<evidence type="ECO:0000259" key="11">
    <source>
        <dbReference type="PROSITE" id="PS51918"/>
    </source>
</evidence>
<dbReference type="SFLD" id="SFLDG01118">
    <property type="entry name" value="activating_enzymes__group_2"/>
    <property type="match status" value="1"/>
</dbReference>
<evidence type="ECO:0000256" key="9">
    <source>
        <dbReference type="ARBA" id="ARBA00047365"/>
    </source>
</evidence>
<dbReference type="GO" id="GO:0046872">
    <property type="term" value="F:metal ion binding"/>
    <property type="evidence" value="ECO:0007669"/>
    <property type="project" value="UniProtKB-KW"/>
</dbReference>
<reference evidence="12 13" key="1">
    <citation type="submission" date="2017-04" db="EMBL/GenBank/DDBJ databases">
        <authorList>
            <person name="Afonso C.L."/>
            <person name="Miller P.J."/>
            <person name="Scott M.A."/>
            <person name="Spackman E."/>
            <person name="Goraichik I."/>
            <person name="Dimitrov K.M."/>
            <person name="Suarez D.L."/>
            <person name="Swayne D.E."/>
        </authorList>
    </citation>
    <scope>NUCLEOTIDE SEQUENCE [LARGE SCALE GENOMIC DNA]</scope>
    <source>
        <strain evidence="12 13">DSM 5090</strain>
    </source>
</reference>
<organism evidence="12 13">
    <name type="scientific">Sporomusa malonica</name>
    <dbReference type="NCBI Taxonomy" id="112901"/>
    <lineage>
        <taxon>Bacteria</taxon>
        <taxon>Bacillati</taxon>
        <taxon>Bacillota</taxon>
        <taxon>Negativicutes</taxon>
        <taxon>Selenomonadales</taxon>
        <taxon>Sporomusaceae</taxon>
        <taxon>Sporomusa</taxon>
    </lineage>
</organism>
<evidence type="ECO:0000313" key="12">
    <source>
        <dbReference type="EMBL" id="SMD02721.1"/>
    </source>
</evidence>
<comment type="catalytic activity">
    <reaction evidence="9">
        <text>glycyl-[protein] + reduced [flavodoxin] + S-adenosyl-L-methionine = glycin-2-yl radical-[protein] + semiquinone [flavodoxin] + 5'-deoxyadenosine + L-methionine + H(+)</text>
        <dbReference type="Rhea" id="RHEA:61976"/>
        <dbReference type="Rhea" id="RHEA-COMP:10622"/>
        <dbReference type="Rhea" id="RHEA-COMP:14480"/>
        <dbReference type="Rhea" id="RHEA-COMP:15993"/>
        <dbReference type="Rhea" id="RHEA-COMP:15994"/>
        <dbReference type="ChEBI" id="CHEBI:15378"/>
        <dbReference type="ChEBI" id="CHEBI:17319"/>
        <dbReference type="ChEBI" id="CHEBI:29947"/>
        <dbReference type="ChEBI" id="CHEBI:32722"/>
        <dbReference type="ChEBI" id="CHEBI:57618"/>
        <dbReference type="ChEBI" id="CHEBI:57844"/>
        <dbReference type="ChEBI" id="CHEBI:59789"/>
        <dbReference type="ChEBI" id="CHEBI:140311"/>
    </reaction>
</comment>
<evidence type="ECO:0000256" key="3">
    <source>
        <dbReference type="ARBA" id="ARBA00022485"/>
    </source>
</evidence>
<keyword evidence="13" id="KW-1185">Reference proteome</keyword>
<comment type="cofactor">
    <cofactor evidence="1">
        <name>[4Fe-4S] cluster</name>
        <dbReference type="ChEBI" id="CHEBI:49883"/>
    </cofactor>
</comment>
<dbReference type="PROSITE" id="PS00198">
    <property type="entry name" value="4FE4S_FER_1"/>
    <property type="match status" value="1"/>
</dbReference>
<sequence>MKTALIFNIQKFCVHDGPGIRTTVFFKGCPLKCQWCHNPESQNFSKQVLWTRERCTFCQRCEQACPQGAISVTQSSVLHHASRCLACEQCIDDCVNNAREIAGVEYTVSQLLSEIEKDRPFYDQSQGGVTLSGGEVMSQIEFAAELAQACKNRGITVAIDTCGYAPFSSFEKIMDSVDLFLYDIKLIDSSLHQRYTGADNKLILGNLKKLAQHKARINLRLPLIEGFNADDRNIRDIIDFVQDFQLVAVNLLPYHEFGKTKYNKMDENYQGEKLFPPSETRLNEIKTMFEQAEFNVRIGG</sequence>
<feature type="domain" description="Radical SAM core" evidence="11">
    <location>
        <begin position="15"/>
        <end position="295"/>
    </location>
</feature>
<protein>
    <submittedName>
        <fullName evidence="12">Pyruvate formate lyase activating enzyme</fullName>
    </submittedName>
</protein>
<comment type="similarity">
    <text evidence="2">Belongs to the organic radical-activating enzymes family.</text>
</comment>
<dbReference type="PIRSF" id="PIRSF000371">
    <property type="entry name" value="PFL_act_enz"/>
    <property type="match status" value="1"/>
</dbReference>
<dbReference type="PANTHER" id="PTHR30352:SF4">
    <property type="entry name" value="PYRUVATE FORMATE-LYASE 2-ACTIVATING ENZYME"/>
    <property type="match status" value="1"/>
</dbReference>
<keyword evidence="5" id="KW-0479">Metal-binding</keyword>
<dbReference type="SFLD" id="SFLDS00029">
    <property type="entry name" value="Radical_SAM"/>
    <property type="match status" value="1"/>
</dbReference>
<dbReference type="InterPro" id="IPR017900">
    <property type="entry name" value="4Fe4S_Fe_S_CS"/>
</dbReference>
<dbReference type="InterPro" id="IPR001989">
    <property type="entry name" value="Radical_activat_CS"/>
</dbReference>
<dbReference type="RefSeq" id="WP_084577415.1">
    <property type="nucleotide sequence ID" value="NZ_CP155572.1"/>
</dbReference>
<keyword evidence="3" id="KW-0004">4Fe-4S</keyword>
<evidence type="ECO:0000259" key="10">
    <source>
        <dbReference type="PROSITE" id="PS51379"/>
    </source>
</evidence>
<dbReference type="InterPro" id="IPR017896">
    <property type="entry name" value="4Fe4S_Fe-S-bd"/>
</dbReference>
<evidence type="ECO:0000256" key="4">
    <source>
        <dbReference type="ARBA" id="ARBA00022691"/>
    </source>
</evidence>
<keyword evidence="8" id="KW-0411">Iron-sulfur</keyword>
<feature type="domain" description="4Fe-4S ferredoxin-type" evidence="10">
    <location>
        <begin position="46"/>
        <end position="75"/>
    </location>
</feature>
<dbReference type="Proteomes" id="UP000192738">
    <property type="component" value="Unassembled WGS sequence"/>
</dbReference>
<dbReference type="PROSITE" id="PS51918">
    <property type="entry name" value="RADICAL_SAM"/>
    <property type="match status" value="1"/>
</dbReference>
<dbReference type="PROSITE" id="PS51379">
    <property type="entry name" value="4FE4S_FER_2"/>
    <property type="match status" value="1"/>
</dbReference>
<dbReference type="Gene3D" id="3.20.20.70">
    <property type="entry name" value="Aldolase class I"/>
    <property type="match status" value="1"/>
</dbReference>
<dbReference type="OrthoDB" id="9782387at2"/>
<dbReference type="InterPro" id="IPR050014">
    <property type="entry name" value="T4HPD_activ_SAM"/>
</dbReference>
<dbReference type="NCBIfam" id="TIGR02494">
    <property type="entry name" value="PFLE_PFLC"/>
    <property type="match status" value="1"/>
</dbReference>
<dbReference type="InterPro" id="IPR012839">
    <property type="entry name" value="Organic_radical_activase"/>
</dbReference>
<dbReference type="EMBL" id="FWXI01000019">
    <property type="protein sequence ID" value="SMD02721.1"/>
    <property type="molecule type" value="Genomic_DNA"/>
</dbReference>
<dbReference type="AlphaFoldDB" id="A0A1W2DYW8"/>
<evidence type="ECO:0000256" key="6">
    <source>
        <dbReference type="ARBA" id="ARBA00023002"/>
    </source>
</evidence>
<evidence type="ECO:0000256" key="8">
    <source>
        <dbReference type="ARBA" id="ARBA00023014"/>
    </source>
</evidence>
<dbReference type="NCBIfam" id="NF043069">
    <property type="entry name" value="T4HPD_activ_SAM"/>
    <property type="match status" value="1"/>
</dbReference>
<dbReference type="InterPro" id="IPR040074">
    <property type="entry name" value="BssD/PflA/YjjW"/>
</dbReference>
<dbReference type="SUPFAM" id="SSF102114">
    <property type="entry name" value="Radical SAM enzymes"/>
    <property type="match status" value="1"/>
</dbReference>
<dbReference type="InterPro" id="IPR013785">
    <property type="entry name" value="Aldolase_TIM"/>
</dbReference>
<gene>
    <name evidence="12" type="ORF">SAMN04488500_11932</name>
</gene>
<dbReference type="InterPro" id="IPR034457">
    <property type="entry name" value="Organic_radical-activating"/>
</dbReference>
<dbReference type="GO" id="GO:0016829">
    <property type="term" value="F:lyase activity"/>
    <property type="evidence" value="ECO:0007669"/>
    <property type="project" value="UniProtKB-KW"/>
</dbReference>
<dbReference type="InterPro" id="IPR058240">
    <property type="entry name" value="rSAM_sf"/>
</dbReference>
<keyword evidence="4" id="KW-0949">S-adenosyl-L-methionine</keyword>
<keyword evidence="6" id="KW-0560">Oxidoreductase</keyword>
<dbReference type="GO" id="GO:0043364">
    <property type="term" value="F:glycyl-radical enzyme activating activity"/>
    <property type="evidence" value="ECO:0007669"/>
    <property type="project" value="InterPro"/>
</dbReference>
<name>A0A1W2DYW8_9FIRM</name>
<dbReference type="SUPFAM" id="SSF54862">
    <property type="entry name" value="4Fe-4S ferredoxins"/>
    <property type="match status" value="1"/>
</dbReference>
<evidence type="ECO:0000256" key="1">
    <source>
        <dbReference type="ARBA" id="ARBA00001966"/>
    </source>
</evidence>
<keyword evidence="12" id="KW-0670">Pyruvate</keyword>
<proteinExistence type="inferred from homology"/>
<dbReference type="GO" id="GO:0051539">
    <property type="term" value="F:4 iron, 4 sulfur cluster binding"/>
    <property type="evidence" value="ECO:0007669"/>
    <property type="project" value="UniProtKB-KW"/>
</dbReference>
<dbReference type="Pfam" id="PF00037">
    <property type="entry name" value="Fer4"/>
    <property type="match status" value="1"/>
</dbReference>
<dbReference type="PANTHER" id="PTHR30352">
    <property type="entry name" value="PYRUVATE FORMATE-LYASE-ACTIVATING ENZYME"/>
    <property type="match status" value="1"/>
</dbReference>
<evidence type="ECO:0000313" key="13">
    <source>
        <dbReference type="Proteomes" id="UP000192738"/>
    </source>
</evidence>
<dbReference type="SFLD" id="SFLDG01066">
    <property type="entry name" value="organic_radical-activating_enz"/>
    <property type="match status" value="1"/>
</dbReference>
<evidence type="ECO:0000256" key="7">
    <source>
        <dbReference type="ARBA" id="ARBA00023004"/>
    </source>
</evidence>
<evidence type="ECO:0000256" key="5">
    <source>
        <dbReference type="ARBA" id="ARBA00022723"/>
    </source>
</evidence>
<dbReference type="STRING" id="112901.SAMN04488500_11932"/>
<dbReference type="InterPro" id="IPR007197">
    <property type="entry name" value="rSAM"/>
</dbReference>
<accession>A0A1W2DYW8</accession>
<keyword evidence="12" id="KW-0456">Lyase</keyword>
<keyword evidence="7" id="KW-0408">Iron</keyword>
<evidence type="ECO:0000256" key="2">
    <source>
        <dbReference type="ARBA" id="ARBA00009777"/>
    </source>
</evidence>
<dbReference type="PROSITE" id="PS01087">
    <property type="entry name" value="RADICAL_ACTIVATING"/>
    <property type="match status" value="1"/>
</dbReference>